<organism evidence="2 3">
    <name type="scientific">Bacillus cereus</name>
    <dbReference type="NCBI Taxonomy" id="1396"/>
    <lineage>
        <taxon>Bacteria</taxon>
        <taxon>Bacillati</taxon>
        <taxon>Bacillota</taxon>
        <taxon>Bacilli</taxon>
        <taxon>Bacillales</taxon>
        <taxon>Bacillaceae</taxon>
        <taxon>Bacillus</taxon>
        <taxon>Bacillus cereus group</taxon>
    </lineage>
</organism>
<protein>
    <recommendedName>
        <fullName evidence="4">VCBS repeat-containing protein</fullName>
    </recommendedName>
</protein>
<dbReference type="InterPro" id="IPR028994">
    <property type="entry name" value="Integrin_alpha_N"/>
</dbReference>
<accession>A0A0G8F426</accession>
<gene>
    <name evidence="2" type="ORF">B4077_3407</name>
</gene>
<dbReference type="Gene3D" id="2.30.30.100">
    <property type="match status" value="5"/>
</dbReference>
<evidence type="ECO:0000313" key="3">
    <source>
        <dbReference type="Proteomes" id="UP000035214"/>
    </source>
</evidence>
<dbReference type="PANTHER" id="PTHR46580">
    <property type="entry name" value="SENSOR KINASE-RELATED"/>
    <property type="match status" value="1"/>
</dbReference>
<keyword evidence="1" id="KW-0732">Signal</keyword>
<comment type="caution">
    <text evidence="2">The sequence shown here is derived from an EMBL/GenBank/DDBJ whole genome shotgun (WGS) entry which is preliminary data.</text>
</comment>
<dbReference type="InterPro" id="IPR013517">
    <property type="entry name" value="FG-GAP"/>
</dbReference>
<sequence>MYGWPVNQWMYIRNGVPFNMPFIQDSDPQIQRYNRWPVNGVIGTSGLHFPTPELYKNSYDDYNIIPRKKWPSFDAKQYTVNGTVAQGIAAADFDGDGNLDLAVTNFDSNNLSILLGNGNGTFAPAMNFDVRSVGSQISLVASGDFNGDGNIDLAITNWVSDTSSPTNPPPQLPGYVSVLLGKGDGTFQAPKNYTVGLVPMFIIVSDFNHDGNFDLAVGNSWSETISILLGNGDGTFQPARDIPVGPTGLTQTPLGIAAADFNGDGVIDIAVANNSSGDISILLGNGDGTFQTAKKIVTQQGPTGVIAADFNKDGIVDLAVANDGKENVSIFLGNGDGTFKPAINYNTGLFMLTLAADFNGDGIVDLAVTSPWSNYITLFIGNGDGTFELENVHAGKIPETIVAADFNNDGRIDLAVACYNSDDQRNPLGPGYVSILLNKNC</sequence>
<evidence type="ECO:0000313" key="2">
    <source>
        <dbReference type="EMBL" id="KLA31139.1"/>
    </source>
</evidence>
<dbReference type="Gene3D" id="2.130.10.130">
    <property type="entry name" value="Integrin alpha, N-terminal"/>
    <property type="match status" value="1"/>
</dbReference>
<name>A0A0G8F426_BACCE</name>
<dbReference type="EMBL" id="LCYI01000017">
    <property type="protein sequence ID" value="KLA31139.1"/>
    <property type="molecule type" value="Genomic_DNA"/>
</dbReference>
<dbReference type="RefSeq" id="WP_052760580.1">
    <property type="nucleotide sequence ID" value="NZ_LCYI01000017.1"/>
</dbReference>
<evidence type="ECO:0000256" key="1">
    <source>
        <dbReference type="ARBA" id="ARBA00022729"/>
    </source>
</evidence>
<dbReference type="Pfam" id="PF13517">
    <property type="entry name" value="FG-GAP_3"/>
    <property type="match status" value="3"/>
</dbReference>
<dbReference type="PATRIC" id="fig|1396.428.peg.2787"/>
<dbReference type="Proteomes" id="UP000035214">
    <property type="component" value="Unassembled WGS sequence"/>
</dbReference>
<evidence type="ECO:0008006" key="4">
    <source>
        <dbReference type="Google" id="ProtNLM"/>
    </source>
</evidence>
<dbReference type="PANTHER" id="PTHR46580:SF2">
    <property type="entry name" value="MAM DOMAIN-CONTAINING PROTEIN"/>
    <property type="match status" value="1"/>
</dbReference>
<reference evidence="2 3" key="1">
    <citation type="submission" date="2015-04" db="EMBL/GenBank/DDBJ databases">
        <title>Draft Genome Sequences of Eight Spore-Forming Food Isolates of Bacillus cereus Genome sequencing.</title>
        <authorList>
            <person name="Krawcyk A.O."/>
            <person name="de Jong A."/>
            <person name="Eijlander R.T."/>
            <person name="Berendsen E.M."/>
            <person name="Holsappel S."/>
            <person name="Wells-Bennik M."/>
            <person name="Kuipers O.P."/>
        </authorList>
    </citation>
    <scope>NUCLEOTIDE SEQUENCE [LARGE SCALE GENOMIC DNA]</scope>
    <source>
        <strain evidence="2 3">B4077</strain>
    </source>
</reference>
<dbReference type="SUPFAM" id="SSF69318">
    <property type="entry name" value="Integrin alpha N-terminal domain"/>
    <property type="match status" value="2"/>
</dbReference>
<proteinExistence type="predicted"/>
<dbReference type="AlphaFoldDB" id="A0A0G8F426"/>